<sequence>MEEKIKAVFDLQQKHKFDLRKTDAKTRIAKLKILKQALESAEEVIYAALENDLRKSRFESAVTELFFTYAEIDDAIKNLGKWMKPISVGRTMSNLFAGNKIYYEPKGVCLIIAPWNYPFQLIMSPLISAIAAGNCVILKPSELSSATAHVVHTIISQTFDKKEIACFEGDADLSTALLKLPFDHIFFTGSTAIGKVVMQAAAKNLTSVTLELGGKSPAIVDDSADLKKAAEKIAWGKLVNAGQTCIAPDYVLIDEKMEAEFVSYFKASAEKMFYNAGKIDKQVFGKIINKKQFERLDGLIKTAVEDGAKLNWGGKTNLEDLTIEPTILTSVTAENTIMQEEIFGPILPIITYANLQDAVDFVNAKDKPLALYIFSNNSDNQDKIIKETSSGGACVNDVLVHISNPNLPFGGVNSSGMGSCHGIFGFKNFSHERAVVFQSKLGMTNMIYPPYKEKMGLLKWLKKIL</sequence>
<evidence type="ECO:0000256" key="5">
    <source>
        <dbReference type="PIRSR" id="PIRSR036492-1"/>
    </source>
</evidence>
<dbReference type="InterPro" id="IPR016162">
    <property type="entry name" value="Ald_DH_N"/>
</dbReference>
<proteinExistence type="inferred from homology"/>
<dbReference type="InterPro" id="IPR029510">
    <property type="entry name" value="Ald_DH_CS_GLU"/>
</dbReference>
<feature type="active site" evidence="5">
    <location>
        <position position="245"/>
    </location>
</feature>
<dbReference type="PROSITE" id="PS00070">
    <property type="entry name" value="ALDEHYDE_DEHYDR_CYS"/>
    <property type="match status" value="1"/>
</dbReference>
<dbReference type="InterPro" id="IPR012394">
    <property type="entry name" value="Aldehyde_DH_NAD(P)"/>
</dbReference>
<dbReference type="InterPro" id="IPR016163">
    <property type="entry name" value="Ald_DH_C"/>
</dbReference>
<dbReference type="FunFam" id="3.40.605.10:FF:000004">
    <property type="entry name" value="Aldehyde dehydrogenase"/>
    <property type="match status" value="1"/>
</dbReference>
<organism evidence="10 11">
    <name type="scientific">Pedobacter jejuensis</name>
    <dbReference type="NCBI Taxonomy" id="1268550"/>
    <lineage>
        <taxon>Bacteria</taxon>
        <taxon>Pseudomonadati</taxon>
        <taxon>Bacteroidota</taxon>
        <taxon>Sphingobacteriia</taxon>
        <taxon>Sphingobacteriales</taxon>
        <taxon>Sphingobacteriaceae</taxon>
        <taxon>Pedobacter</taxon>
    </lineage>
</organism>
<comment type="similarity">
    <text evidence="1 4 7">Belongs to the aldehyde dehydrogenase family.</text>
</comment>
<evidence type="ECO:0000256" key="1">
    <source>
        <dbReference type="ARBA" id="ARBA00009986"/>
    </source>
</evidence>
<dbReference type="Gene3D" id="3.40.309.10">
    <property type="entry name" value="Aldehyde Dehydrogenase, Chain A, domain 2"/>
    <property type="match status" value="1"/>
</dbReference>
<dbReference type="FunFam" id="3.40.309.10:FF:000025">
    <property type="entry name" value="Aldehyde dehydrogenase"/>
    <property type="match status" value="1"/>
</dbReference>
<dbReference type="Proteomes" id="UP000274046">
    <property type="component" value="Unassembled WGS sequence"/>
</dbReference>
<accession>A0A3N0BP10</accession>
<keyword evidence="11" id="KW-1185">Reference proteome</keyword>
<dbReference type="Pfam" id="PF00171">
    <property type="entry name" value="Aldedh"/>
    <property type="match status" value="1"/>
</dbReference>
<gene>
    <name evidence="10" type="ORF">D7004_16995</name>
</gene>
<evidence type="ECO:0000256" key="2">
    <source>
        <dbReference type="ARBA" id="ARBA00023002"/>
    </source>
</evidence>
<feature type="domain" description="Aldehyde dehydrogenase" evidence="9">
    <location>
        <begin position="4"/>
        <end position="434"/>
    </location>
</feature>
<evidence type="ECO:0000313" key="10">
    <source>
        <dbReference type="EMBL" id="RNL50592.1"/>
    </source>
</evidence>
<protein>
    <recommendedName>
        <fullName evidence="4">Aldehyde dehydrogenase</fullName>
    </recommendedName>
</protein>
<dbReference type="InterPro" id="IPR015590">
    <property type="entry name" value="Aldehyde_DH_dom"/>
</dbReference>
<feature type="active site" evidence="5 6">
    <location>
        <position position="211"/>
    </location>
</feature>
<evidence type="ECO:0000256" key="8">
    <source>
        <dbReference type="SAM" id="Coils"/>
    </source>
</evidence>
<dbReference type="SUPFAM" id="SSF53720">
    <property type="entry name" value="ALDH-like"/>
    <property type="match status" value="1"/>
</dbReference>
<comment type="caution">
    <text evidence="10">The sequence shown here is derived from an EMBL/GenBank/DDBJ whole genome shotgun (WGS) entry which is preliminary data.</text>
</comment>
<dbReference type="PANTHER" id="PTHR43570">
    <property type="entry name" value="ALDEHYDE DEHYDROGENASE"/>
    <property type="match status" value="1"/>
</dbReference>
<dbReference type="GO" id="GO:0006081">
    <property type="term" value="P:aldehyde metabolic process"/>
    <property type="evidence" value="ECO:0007669"/>
    <property type="project" value="InterPro"/>
</dbReference>
<dbReference type="RefSeq" id="WP_123207019.1">
    <property type="nucleotide sequence ID" value="NZ_RBEE01000043.1"/>
</dbReference>
<dbReference type="PANTHER" id="PTHR43570:SF20">
    <property type="entry name" value="ALDEHYDE DEHYDROGENASE ALDX-RELATED"/>
    <property type="match status" value="1"/>
</dbReference>
<dbReference type="OrthoDB" id="781568at2"/>
<dbReference type="GO" id="GO:0004029">
    <property type="term" value="F:aldehyde dehydrogenase (NAD+) activity"/>
    <property type="evidence" value="ECO:0007669"/>
    <property type="project" value="TreeGrafter"/>
</dbReference>
<dbReference type="PIRSF" id="PIRSF036492">
    <property type="entry name" value="ALDH"/>
    <property type="match status" value="1"/>
</dbReference>
<evidence type="ECO:0000256" key="4">
    <source>
        <dbReference type="PIRNR" id="PIRNR036492"/>
    </source>
</evidence>
<evidence type="ECO:0000256" key="7">
    <source>
        <dbReference type="RuleBase" id="RU003345"/>
    </source>
</evidence>
<keyword evidence="8" id="KW-0175">Coiled coil</keyword>
<dbReference type="GO" id="GO:0005737">
    <property type="term" value="C:cytoplasm"/>
    <property type="evidence" value="ECO:0007669"/>
    <property type="project" value="TreeGrafter"/>
</dbReference>
<reference evidence="10 11" key="1">
    <citation type="submission" date="2018-10" db="EMBL/GenBank/DDBJ databases">
        <title>Genome sequencing of Pedobacter jejuensis TNB23.</title>
        <authorList>
            <person name="Cho Y.-J."/>
            <person name="Cho A."/>
            <person name="Kim O.-S."/>
        </authorList>
    </citation>
    <scope>NUCLEOTIDE SEQUENCE [LARGE SCALE GENOMIC DNA]</scope>
    <source>
        <strain evidence="10 11">TNB23</strain>
    </source>
</reference>
<evidence type="ECO:0000256" key="3">
    <source>
        <dbReference type="ARBA" id="ARBA00023027"/>
    </source>
</evidence>
<dbReference type="EMBL" id="RBEE01000043">
    <property type="protein sequence ID" value="RNL50592.1"/>
    <property type="molecule type" value="Genomic_DNA"/>
</dbReference>
<dbReference type="InterPro" id="IPR016160">
    <property type="entry name" value="Ald_DH_CS_CYS"/>
</dbReference>
<keyword evidence="3" id="KW-0520">NAD</keyword>
<dbReference type="InterPro" id="IPR016161">
    <property type="entry name" value="Ald_DH/histidinol_DH"/>
</dbReference>
<dbReference type="Gene3D" id="3.40.605.10">
    <property type="entry name" value="Aldehyde Dehydrogenase, Chain A, domain 1"/>
    <property type="match status" value="1"/>
</dbReference>
<name>A0A3N0BP10_9SPHI</name>
<dbReference type="AlphaFoldDB" id="A0A3N0BP10"/>
<feature type="coiled-coil region" evidence="8">
    <location>
        <begin position="21"/>
        <end position="51"/>
    </location>
</feature>
<evidence type="ECO:0000313" key="11">
    <source>
        <dbReference type="Proteomes" id="UP000274046"/>
    </source>
</evidence>
<evidence type="ECO:0000256" key="6">
    <source>
        <dbReference type="PROSITE-ProRule" id="PRU10007"/>
    </source>
</evidence>
<evidence type="ECO:0000259" key="9">
    <source>
        <dbReference type="Pfam" id="PF00171"/>
    </source>
</evidence>
<keyword evidence="2 4" id="KW-0560">Oxidoreductase</keyword>
<dbReference type="PROSITE" id="PS00687">
    <property type="entry name" value="ALDEHYDE_DEHYDR_GLU"/>
    <property type="match status" value="1"/>
</dbReference>